<accession>A0A0A9FFI7</accession>
<protein>
    <submittedName>
        <fullName evidence="1">Uncharacterized protein</fullName>
    </submittedName>
</protein>
<sequence length="37" mass="4182">MICFVTCPQIIAKHSINCNIQLVKASLLLMDLFCSNR</sequence>
<dbReference type="AlphaFoldDB" id="A0A0A9FFI7"/>
<evidence type="ECO:0000313" key="1">
    <source>
        <dbReference type="EMBL" id="JAE09989.1"/>
    </source>
</evidence>
<reference evidence="1" key="1">
    <citation type="submission" date="2014-09" db="EMBL/GenBank/DDBJ databases">
        <authorList>
            <person name="Magalhaes I.L.F."/>
            <person name="Oliveira U."/>
            <person name="Santos F.R."/>
            <person name="Vidigal T.H.D.A."/>
            <person name="Brescovit A.D."/>
            <person name="Santos A.J."/>
        </authorList>
    </citation>
    <scope>NUCLEOTIDE SEQUENCE</scope>
    <source>
        <tissue evidence="1">Shoot tissue taken approximately 20 cm above the soil surface</tissue>
    </source>
</reference>
<name>A0A0A9FFI7_ARUDO</name>
<dbReference type="EMBL" id="GBRH01187907">
    <property type="protein sequence ID" value="JAE09989.1"/>
    <property type="molecule type" value="Transcribed_RNA"/>
</dbReference>
<reference evidence="1" key="2">
    <citation type="journal article" date="2015" name="Data Brief">
        <title>Shoot transcriptome of the giant reed, Arundo donax.</title>
        <authorList>
            <person name="Barrero R.A."/>
            <person name="Guerrero F.D."/>
            <person name="Moolhuijzen P."/>
            <person name="Goolsby J.A."/>
            <person name="Tidwell J."/>
            <person name="Bellgard S.E."/>
            <person name="Bellgard M.I."/>
        </authorList>
    </citation>
    <scope>NUCLEOTIDE SEQUENCE</scope>
    <source>
        <tissue evidence="1">Shoot tissue taken approximately 20 cm above the soil surface</tissue>
    </source>
</reference>
<organism evidence="1">
    <name type="scientific">Arundo donax</name>
    <name type="common">Giant reed</name>
    <name type="synonym">Donax arundinaceus</name>
    <dbReference type="NCBI Taxonomy" id="35708"/>
    <lineage>
        <taxon>Eukaryota</taxon>
        <taxon>Viridiplantae</taxon>
        <taxon>Streptophyta</taxon>
        <taxon>Embryophyta</taxon>
        <taxon>Tracheophyta</taxon>
        <taxon>Spermatophyta</taxon>
        <taxon>Magnoliopsida</taxon>
        <taxon>Liliopsida</taxon>
        <taxon>Poales</taxon>
        <taxon>Poaceae</taxon>
        <taxon>PACMAD clade</taxon>
        <taxon>Arundinoideae</taxon>
        <taxon>Arundineae</taxon>
        <taxon>Arundo</taxon>
    </lineage>
</organism>
<proteinExistence type="predicted"/>